<proteinExistence type="predicted"/>
<evidence type="ECO:0000313" key="11">
    <source>
        <dbReference type="Proteomes" id="UP001628164"/>
    </source>
</evidence>
<keyword evidence="3" id="KW-0805">Transcription regulation</keyword>
<evidence type="ECO:0000256" key="2">
    <source>
        <dbReference type="ARBA" id="ARBA00023012"/>
    </source>
</evidence>
<dbReference type="Pfam" id="PF00486">
    <property type="entry name" value="Trans_reg_C"/>
    <property type="match status" value="1"/>
</dbReference>
<evidence type="ECO:0000313" key="10">
    <source>
        <dbReference type="EMBL" id="GMN89723.1"/>
    </source>
</evidence>
<feature type="DNA-binding region" description="OmpR/PhoB-type" evidence="7">
    <location>
        <begin position="133"/>
        <end position="231"/>
    </location>
</feature>
<dbReference type="PANTHER" id="PTHR48111">
    <property type="entry name" value="REGULATOR OF RPOS"/>
    <property type="match status" value="1"/>
</dbReference>
<dbReference type="Pfam" id="PF00072">
    <property type="entry name" value="Response_reg"/>
    <property type="match status" value="1"/>
</dbReference>
<keyword evidence="2" id="KW-0902">Two-component regulatory system</keyword>
<dbReference type="Proteomes" id="UP001628164">
    <property type="component" value="Unassembled WGS sequence"/>
</dbReference>
<dbReference type="CDD" id="cd00383">
    <property type="entry name" value="trans_reg_C"/>
    <property type="match status" value="1"/>
</dbReference>
<dbReference type="PROSITE" id="PS50110">
    <property type="entry name" value="RESPONSE_REGULATORY"/>
    <property type="match status" value="1"/>
</dbReference>
<dbReference type="EMBL" id="BTHG01000004">
    <property type="protein sequence ID" value="GMN89723.1"/>
    <property type="molecule type" value="Genomic_DNA"/>
</dbReference>
<dbReference type="InterPro" id="IPR016032">
    <property type="entry name" value="Sig_transdc_resp-reg_C-effctor"/>
</dbReference>
<protein>
    <submittedName>
        <fullName evidence="10">Response regulator</fullName>
    </submittedName>
</protein>
<dbReference type="CDD" id="cd17574">
    <property type="entry name" value="REC_OmpR"/>
    <property type="match status" value="1"/>
</dbReference>
<evidence type="ECO:0000256" key="3">
    <source>
        <dbReference type="ARBA" id="ARBA00023015"/>
    </source>
</evidence>
<keyword evidence="5" id="KW-0804">Transcription</keyword>
<evidence type="ECO:0000259" key="8">
    <source>
        <dbReference type="PROSITE" id="PS50110"/>
    </source>
</evidence>
<feature type="modified residue" description="4-aspartylphosphate" evidence="6">
    <location>
        <position position="53"/>
    </location>
</feature>
<dbReference type="InterPro" id="IPR001867">
    <property type="entry name" value="OmpR/PhoB-type_DNA-bd"/>
</dbReference>
<sequence>MKYKILIVDDDLEISKLLQDFLTKFEYEVHHAKEHNSMKQLLKDFIFDIILLDIMLPQVDGYELCRYIRSNYTTPIIMISALDQDTDRILGLEMGADDYLTKPFNTRELLARIKAVLRRSQDSTKSTIKNNNGRLIKIDNIHLDKHNQCILKDNVSIVLSKKEYNLLLIFLEHPNQILSRNQLIDQLYDNKSFDPFDRTIDVLIGRLRKKLEINNNNILETIRGTGYKLNIDRSNLK</sequence>
<reference evidence="10 11" key="1">
    <citation type="journal article" date="2024" name="Dis. Aquat. Organ.">
        <title>Francisella sciaenopsi sp. nov. isolated from diseased red drum Sciaenops ocellatus in Florida, USA.</title>
        <authorList>
            <person name="Kawahara M."/>
            <person name="Cody T.T."/>
            <person name="Yanong R.P.E."/>
            <person name="Henderson E."/>
            <person name="Yazdi Z."/>
            <person name="Soto E."/>
        </authorList>
    </citation>
    <scope>NUCLEOTIDE SEQUENCE [LARGE SCALE GENOMIC DNA]</scope>
    <source>
        <strain evidence="10 11">R22-20-7</strain>
    </source>
</reference>
<dbReference type="InterPro" id="IPR036388">
    <property type="entry name" value="WH-like_DNA-bd_sf"/>
</dbReference>
<keyword evidence="11" id="KW-1185">Reference proteome</keyword>
<evidence type="ECO:0000256" key="6">
    <source>
        <dbReference type="PROSITE-ProRule" id="PRU00169"/>
    </source>
</evidence>
<feature type="domain" description="Response regulatory" evidence="8">
    <location>
        <begin position="4"/>
        <end position="117"/>
    </location>
</feature>
<dbReference type="SUPFAM" id="SSF46894">
    <property type="entry name" value="C-terminal effector domain of the bipartite response regulators"/>
    <property type="match status" value="1"/>
</dbReference>
<dbReference type="PROSITE" id="PS51755">
    <property type="entry name" value="OMPR_PHOB"/>
    <property type="match status" value="1"/>
</dbReference>
<evidence type="ECO:0000256" key="4">
    <source>
        <dbReference type="ARBA" id="ARBA00023125"/>
    </source>
</evidence>
<dbReference type="Gene3D" id="6.10.250.690">
    <property type="match status" value="1"/>
</dbReference>
<dbReference type="InterPro" id="IPR011006">
    <property type="entry name" value="CheY-like_superfamily"/>
</dbReference>
<keyword evidence="4 7" id="KW-0238">DNA-binding</keyword>
<dbReference type="SMART" id="SM00448">
    <property type="entry name" value="REC"/>
    <property type="match status" value="1"/>
</dbReference>
<dbReference type="PANTHER" id="PTHR48111:SF4">
    <property type="entry name" value="DNA-BINDING DUAL TRANSCRIPTIONAL REGULATOR OMPR"/>
    <property type="match status" value="1"/>
</dbReference>
<dbReference type="SUPFAM" id="SSF52172">
    <property type="entry name" value="CheY-like"/>
    <property type="match status" value="1"/>
</dbReference>
<evidence type="ECO:0000256" key="1">
    <source>
        <dbReference type="ARBA" id="ARBA00022553"/>
    </source>
</evidence>
<dbReference type="RefSeq" id="WP_407877489.1">
    <property type="nucleotide sequence ID" value="NZ_BTHG01000004.1"/>
</dbReference>
<keyword evidence="1 6" id="KW-0597">Phosphoprotein</keyword>
<evidence type="ECO:0000259" key="9">
    <source>
        <dbReference type="PROSITE" id="PS51755"/>
    </source>
</evidence>
<evidence type="ECO:0000256" key="5">
    <source>
        <dbReference type="ARBA" id="ARBA00023163"/>
    </source>
</evidence>
<comment type="caution">
    <text evidence="10">The sequence shown here is derived from an EMBL/GenBank/DDBJ whole genome shotgun (WGS) entry which is preliminary data.</text>
</comment>
<organism evidence="10 11">
    <name type="scientific">Francisella sciaenopsi</name>
    <dbReference type="NCBI Taxonomy" id="3055034"/>
    <lineage>
        <taxon>Bacteria</taxon>
        <taxon>Pseudomonadati</taxon>
        <taxon>Pseudomonadota</taxon>
        <taxon>Gammaproteobacteria</taxon>
        <taxon>Thiotrichales</taxon>
        <taxon>Francisellaceae</taxon>
        <taxon>Francisella</taxon>
    </lineage>
</organism>
<dbReference type="Gene3D" id="1.10.10.10">
    <property type="entry name" value="Winged helix-like DNA-binding domain superfamily/Winged helix DNA-binding domain"/>
    <property type="match status" value="1"/>
</dbReference>
<feature type="domain" description="OmpR/PhoB-type" evidence="9">
    <location>
        <begin position="133"/>
        <end position="231"/>
    </location>
</feature>
<gene>
    <name evidence="10" type="ORF">fsci_12090</name>
</gene>
<dbReference type="InterPro" id="IPR039420">
    <property type="entry name" value="WalR-like"/>
</dbReference>
<accession>A0ABQ6PHI0</accession>
<evidence type="ECO:0000256" key="7">
    <source>
        <dbReference type="PROSITE-ProRule" id="PRU01091"/>
    </source>
</evidence>
<dbReference type="Gene3D" id="3.40.50.2300">
    <property type="match status" value="1"/>
</dbReference>
<dbReference type="InterPro" id="IPR001789">
    <property type="entry name" value="Sig_transdc_resp-reg_receiver"/>
</dbReference>
<name>A0ABQ6PHI0_9GAMM</name>
<dbReference type="SMART" id="SM00862">
    <property type="entry name" value="Trans_reg_C"/>
    <property type="match status" value="1"/>
</dbReference>